<name>A0A1Z5KHI9_FISSO</name>
<evidence type="ECO:0000256" key="3">
    <source>
        <dbReference type="ARBA" id="ARBA00022833"/>
    </source>
</evidence>
<dbReference type="Pfam" id="PF01753">
    <property type="entry name" value="zf-MYND"/>
    <property type="match status" value="1"/>
</dbReference>
<protein>
    <recommendedName>
        <fullName evidence="5">MYND-type domain-containing protein</fullName>
    </recommendedName>
</protein>
<dbReference type="AlphaFoldDB" id="A0A1Z5KHI9"/>
<organism evidence="6 7">
    <name type="scientific">Fistulifera solaris</name>
    <name type="common">Oleaginous diatom</name>
    <dbReference type="NCBI Taxonomy" id="1519565"/>
    <lineage>
        <taxon>Eukaryota</taxon>
        <taxon>Sar</taxon>
        <taxon>Stramenopiles</taxon>
        <taxon>Ochrophyta</taxon>
        <taxon>Bacillariophyta</taxon>
        <taxon>Bacillariophyceae</taxon>
        <taxon>Bacillariophycidae</taxon>
        <taxon>Naviculales</taxon>
        <taxon>Naviculaceae</taxon>
        <taxon>Fistulifera</taxon>
    </lineage>
</organism>
<proteinExistence type="predicted"/>
<feature type="domain" description="MYND-type" evidence="5">
    <location>
        <begin position="26"/>
        <end position="69"/>
    </location>
</feature>
<dbReference type="Proteomes" id="UP000198406">
    <property type="component" value="Unassembled WGS sequence"/>
</dbReference>
<evidence type="ECO:0000313" key="6">
    <source>
        <dbReference type="EMBL" id="GAX25585.1"/>
    </source>
</evidence>
<reference evidence="6 7" key="1">
    <citation type="journal article" date="2015" name="Plant Cell">
        <title>Oil accumulation by the oleaginous diatom Fistulifera solaris as revealed by the genome and transcriptome.</title>
        <authorList>
            <person name="Tanaka T."/>
            <person name="Maeda Y."/>
            <person name="Veluchamy A."/>
            <person name="Tanaka M."/>
            <person name="Abida H."/>
            <person name="Marechal E."/>
            <person name="Bowler C."/>
            <person name="Muto M."/>
            <person name="Sunaga Y."/>
            <person name="Tanaka M."/>
            <person name="Yoshino T."/>
            <person name="Taniguchi T."/>
            <person name="Fukuda Y."/>
            <person name="Nemoto M."/>
            <person name="Matsumoto M."/>
            <person name="Wong P.S."/>
            <person name="Aburatani S."/>
            <person name="Fujibuchi W."/>
        </authorList>
    </citation>
    <scope>NUCLEOTIDE SEQUENCE [LARGE SCALE GENOMIC DNA]</scope>
    <source>
        <strain evidence="6 7">JPCC DA0580</strain>
    </source>
</reference>
<sequence length="369" mass="43284">MNSIVLNCPLYWYEGKDSNLKERPCCFSCRFFNHKIIIPAPKCCSSCQIAWYCSAECQDGHFGFHRYFCKHIVEKKELVRIGAVALRNAPNPSGGTINPFETLVGFFDEGESTRAYLESLFNLANSYWLAAYESEIKEVWEKALFCYSEILRLNIAHQCDVRFRVPLILLYLNRDDDAYSFIRYWINFEEQDDTELFSRHERSREGDWVFPLEPNCRFLDIFEECSTLNEQKYTMPFLVAMVIIKLRIIASHEAISQTLDFVFQKTSAQKIQEVRPILHHMLAGCDLTTQRQQLRRLLDKIQVDDSQIDDSSVFDFFRRCEHISENRNTRGISYILFDPLPFPRYLILENSLRCFFRVPGALDILGLRG</sequence>
<dbReference type="Gene3D" id="6.10.140.2220">
    <property type="match status" value="1"/>
</dbReference>
<dbReference type="InterPro" id="IPR002893">
    <property type="entry name" value="Znf_MYND"/>
</dbReference>
<evidence type="ECO:0000256" key="1">
    <source>
        <dbReference type="ARBA" id="ARBA00022723"/>
    </source>
</evidence>
<dbReference type="InParanoid" id="A0A1Z5KHI9"/>
<gene>
    <name evidence="6" type="ORF">FisN_28Hu055</name>
</gene>
<comment type="caution">
    <text evidence="6">The sequence shown here is derived from an EMBL/GenBank/DDBJ whole genome shotgun (WGS) entry which is preliminary data.</text>
</comment>
<keyword evidence="7" id="KW-1185">Reference proteome</keyword>
<dbReference type="SUPFAM" id="SSF144232">
    <property type="entry name" value="HIT/MYND zinc finger-like"/>
    <property type="match status" value="1"/>
</dbReference>
<dbReference type="EMBL" id="BDSP01000228">
    <property type="protein sequence ID" value="GAX25585.1"/>
    <property type="molecule type" value="Genomic_DNA"/>
</dbReference>
<keyword evidence="3" id="KW-0862">Zinc</keyword>
<evidence type="ECO:0000256" key="4">
    <source>
        <dbReference type="PROSITE-ProRule" id="PRU00134"/>
    </source>
</evidence>
<keyword evidence="1" id="KW-0479">Metal-binding</keyword>
<dbReference type="GO" id="GO:0008270">
    <property type="term" value="F:zinc ion binding"/>
    <property type="evidence" value="ECO:0007669"/>
    <property type="project" value="UniProtKB-KW"/>
</dbReference>
<accession>A0A1Z5KHI9</accession>
<keyword evidence="2 4" id="KW-0863">Zinc-finger</keyword>
<evidence type="ECO:0000259" key="5">
    <source>
        <dbReference type="PROSITE" id="PS50865"/>
    </source>
</evidence>
<dbReference type="PROSITE" id="PS50865">
    <property type="entry name" value="ZF_MYND_2"/>
    <property type="match status" value="1"/>
</dbReference>
<evidence type="ECO:0000313" key="7">
    <source>
        <dbReference type="Proteomes" id="UP000198406"/>
    </source>
</evidence>
<evidence type="ECO:0000256" key="2">
    <source>
        <dbReference type="ARBA" id="ARBA00022771"/>
    </source>
</evidence>